<evidence type="ECO:0000256" key="5">
    <source>
        <dbReference type="ARBA" id="ARBA00023034"/>
    </source>
</evidence>
<proteinExistence type="inferred from homology"/>
<name>A0A0K9NKE1_ZOSMR</name>
<dbReference type="GO" id="GO:0000139">
    <property type="term" value="C:Golgi membrane"/>
    <property type="evidence" value="ECO:0007669"/>
    <property type="project" value="UniProtKB-SubCell"/>
</dbReference>
<dbReference type="EMBL" id="LFYR01002184">
    <property type="protein sequence ID" value="KMZ56440.1"/>
    <property type="molecule type" value="Genomic_DNA"/>
</dbReference>
<feature type="domain" description="Exostosin GT47" evidence="7">
    <location>
        <begin position="61"/>
        <end position="390"/>
    </location>
</feature>
<dbReference type="STRING" id="29655.A0A0K9NKE1"/>
<keyword evidence="5" id="KW-0333">Golgi apparatus</keyword>
<dbReference type="AlphaFoldDB" id="A0A0K9NKE1"/>
<keyword evidence="6" id="KW-0812">Transmembrane</keyword>
<evidence type="ECO:0000256" key="3">
    <source>
        <dbReference type="ARBA" id="ARBA00022676"/>
    </source>
</evidence>
<keyword evidence="6" id="KW-0472">Membrane</keyword>
<evidence type="ECO:0000256" key="1">
    <source>
        <dbReference type="ARBA" id="ARBA00004323"/>
    </source>
</evidence>
<keyword evidence="9" id="KW-1185">Reference proteome</keyword>
<dbReference type="OMA" id="AEMVTWQ"/>
<feature type="transmembrane region" description="Helical" evidence="6">
    <location>
        <begin position="12"/>
        <end position="34"/>
    </location>
</feature>
<dbReference type="PANTHER" id="PTHR11062:SF255">
    <property type="entry name" value="XYLOGLUCAN GALACTOSYLTRANSFERASE GT17-RELATED"/>
    <property type="match status" value="1"/>
</dbReference>
<dbReference type="InterPro" id="IPR040911">
    <property type="entry name" value="Exostosin_GT47"/>
</dbReference>
<reference evidence="9" key="1">
    <citation type="journal article" date="2016" name="Nature">
        <title>The genome of the seagrass Zostera marina reveals angiosperm adaptation to the sea.</title>
        <authorList>
            <person name="Olsen J.L."/>
            <person name="Rouze P."/>
            <person name="Verhelst B."/>
            <person name="Lin Y.-C."/>
            <person name="Bayer T."/>
            <person name="Collen J."/>
            <person name="Dattolo E."/>
            <person name="De Paoli E."/>
            <person name="Dittami S."/>
            <person name="Maumus F."/>
            <person name="Michel G."/>
            <person name="Kersting A."/>
            <person name="Lauritano C."/>
            <person name="Lohaus R."/>
            <person name="Toepel M."/>
            <person name="Tonon T."/>
            <person name="Vanneste K."/>
            <person name="Amirebrahimi M."/>
            <person name="Brakel J."/>
            <person name="Bostroem C."/>
            <person name="Chovatia M."/>
            <person name="Grimwood J."/>
            <person name="Jenkins J.W."/>
            <person name="Jueterbock A."/>
            <person name="Mraz A."/>
            <person name="Stam W.T."/>
            <person name="Tice H."/>
            <person name="Bornberg-Bauer E."/>
            <person name="Green P.J."/>
            <person name="Pearson G.A."/>
            <person name="Procaccini G."/>
            <person name="Duarte C.M."/>
            <person name="Schmutz J."/>
            <person name="Reusch T.B.H."/>
            <person name="Van de Peer Y."/>
        </authorList>
    </citation>
    <scope>NUCLEOTIDE SEQUENCE [LARGE SCALE GENOMIC DNA]</scope>
    <source>
        <strain evidence="9">cv. Finnish</strain>
    </source>
</reference>
<accession>A0A0K9NKE1</accession>
<evidence type="ECO:0000313" key="9">
    <source>
        <dbReference type="Proteomes" id="UP000036987"/>
    </source>
</evidence>
<dbReference type="GO" id="GO:0016757">
    <property type="term" value="F:glycosyltransferase activity"/>
    <property type="evidence" value="ECO:0007669"/>
    <property type="project" value="UniProtKB-KW"/>
</dbReference>
<keyword evidence="3 8" id="KW-0328">Glycosyltransferase</keyword>
<keyword evidence="8" id="KW-0808">Transferase</keyword>
<evidence type="ECO:0000256" key="2">
    <source>
        <dbReference type="ARBA" id="ARBA00010271"/>
    </source>
</evidence>
<dbReference type="Pfam" id="PF03016">
    <property type="entry name" value="Exostosin_GT47"/>
    <property type="match status" value="1"/>
</dbReference>
<gene>
    <name evidence="8" type="ORF">ZOSMA_95G00350</name>
</gene>
<dbReference type="OrthoDB" id="1924787at2759"/>
<dbReference type="PANTHER" id="PTHR11062">
    <property type="entry name" value="EXOSTOSIN HEPARAN SULFATE GLYCOSYLTRANSFERASE -RELATED"/>
    <property type="match status" value="1"/>
</dbReference>
<organism evidence="8 9">
    <name type="scientific">Zostera marina</name>
    <name type="common">Eelgrass</name>
    <dbReference type="NCBI Taxonomy" id="29655"/>
    <lineage>
        <taxon>Eukaryota</taxon>
        <taxon>Viridiplantae</taxon>
        <taxon>Streptophyta</taxon>
        <taxon>Embryophyta</taxon>
        <taxon>Tracheophyta</taxon>
        <taxon>Spermatophyta</taxon>
        <taxon>Magnoliopsida</taxon>
        <taxon>Liliopsida</taxon>
        <taxon>Zosteraceae</taxon>
        <taxon>Zostera</taxon>
    </lineage>
</organism>
<comment type="similarity">
    <text evidence="2">Belongs to the glycosyltransferase 47 family.</text>
</comment>
<dbReference type="Proteomes" id="UP000036987">
    <property type="component" value="Unassembled WGS sequence"/>
</dbReference>
<evidence type="ECO:0000256" key="6">
    <source>
        <dbReference type="SAM" id="Phobius"/>
    </source>
</evidence>
<dbReference type="InterPro" id="IPR004263">
    <property type="entry name" value="Exostosin"/>
</dbReference>
<evidence type="ECO:0000256" key="4">
    <source>
        <dbReference type="ARBA" id="ARBA00022968"/>
    </source>
</evidence>
<keyword evidence="6" id="KW-1133">Transmembrane helix</keyword>
<sequence>MSSVKKNNPPVYLRNVIFVAVLFMLWIFLIFFILPATPPLNLSPVPTTSPTTTVCPEDTGLIYIYDLPPKFNHELLRRCRSLNIYTDMCPYIANQGLGGPTHSALFSDQVNGSNWYATHQFIAEMIFHARLENHRCRTEDATQAEIFYAPFYTGLYASSVFRESELSERDRLAVEFTEFIRQQPAFRRCGGADHFVVTGRTAWDFMRRDDDDQEDFGANRLFMLPEIRKMKVLTVERHPWDGTNQFGIPYPSYFHPWISSDVTIWQEKVRKSHRTHLFSFVGGPRKGLGKAAVREQILQQCGRSNRCLRSKCEPGSVLCYEPGRVLDVMMKSEFCMQPPGDSFTRRSVFDSILAGCIPVFFSEHTAYTQYGWYLPDSWQEYSIFVPKEKWGKIEEELSSVAESVVRNLRTRVIQLIPSLSYVHPNSTEPGLRDAVDVALVKLTEDVRQFSVGRKF</sequence>
<keyword evidence="4" id="KW-0735">Signal-anchor</keyword>
<comment type="subcellular location">
    <subcellularLocation>
        <location evidence="1">Golgi apparatus membrane</location>
        <topology evidence="1">Single-pass type II membrane protein</topology>
    </subcellularLocation>
</comment>
<evidence type="ECO:0000313" key="8">
    <source>
        <dbReference type="EMBL" id="KMZ56440.1"/>
    </source>
</evidence>
<comment type="caution">
    <text evidence="8">The sequence shown here is derived from an EMBL/GenBank/DDBJ whole genome shotgun (WGS) entry which is preliminary data.</text>
</comment>
<protein>
    <submittedName>
        <fullName evidence="8">Xyloglucan beta-1,2-galactosyltransferase, family GT47</fullName>
    </submittedName>
</protein>
<evidence type="ECO:0000259" key="7">
    <source>
        <dbReference type="Pfam" id="PF03016"/>
    </source>
</evidence>